<dbReference type="Gene3D" id="1.10.10.10">
    <property type="entry name" value="Winged helix-like DNA-binding domain superfamily/Winged helix DNA-binding domain"/>
    <property type="match status" value="1"/>
</dbReference>
<evidence type="ECO:0000259" key="4">
    <source>
        <dbReference type="PROSITE" id="PS51118"/>
    </source>
</evidence>
<accession>A0A5S4EZT5</accession>
<reference evidence="5 6" key="1">
    <citation type="submission" date="2019-05" db="EMBL/GenBank/DDBJ databases">
        <title>Draft genome sequence of Nonomuraea turkmeniaca DSM 43926.</title>
        <authorList>
            <person name="Saricaoglu S."/>
            <person name="Isik K."/>
        </authorList>
    </citation>
    <scope>NUCLEOTIDE SEQUENCE [LARGE SCALE GENOMIC DNA]</scope>
    <source>
        <strain evidence="5 6">DSM 43926</strain>
    </source>
</reference>
<keyword evidence="2" id="KW-0238">DNA-binding</keyword>
<dbReference type="Proteomes" id="UP000309128">
    <property type="component" value="Unassembled WGS sequence"/>
</dbReference>
<dbReference type="RefSeq" id="WP_138672643.1">
    <property type="nucleotide sequence ID" value="NZ_VCKY01000244.1"/>
</dbReference>
<keyword evidence="6" id="KW-1185">Reference proteome</keyword>
<dbReference type="InterPro" id="IPR036390">
    <property type="entry name" value="WH_DNA-bd_sf"/>
</dbReference>
<evidence type="ECO:0000256" key="1">
    <source>
        <dbReference type="ARBA" id="ARBA00023015"/>
    </source>
</evidence>
<comment type="caution">
    <text evidence="5">The sequence shown here is derived from an EMBL/GenBank/DDBJ whole genome shotgun (WGS) entry which is preliminary data.</text>
</comment>
<protein>
    <submittedName>
        <fullName evidence="5">Helix-turn-helix transcriptional regulator</fullName>
    </submittedName>
</protein>
<evidence type="ECO:0000313" key="6">
    <source>
        <dbReference type="Proteomes" id="UP000309128"/>
    </source>
</evidence>
<dbReference type="InterPro" id="IPR002577">
    <property type="entry name" value="HTH_HxlR"/>
</dbReference>
<gene>
    <name evidence="5" type="ORF">ETD86_44395</name>
</gene>
<organism evidence="5 6">
    <name type="scientific">Nonomuraea turkmeniaca</name>
    <dbReference type="NCBI Taxonomy" id="103838"/>
    <lineage>
        <taxon>Bacteria</taxon>
        <taxon>Bacillati</taxon>
        <taxon>Actinomycetota</taxon>
        <taxon>Actinomycetes</taxon>
        <taxon>Streptosporangiales</taxon>
        <taxon>Streptosporangiaceae</taxon>
        <taxon>Nonomuraea</taxon>
    </lineage>
</organism>
<keyword evidence="1" id="KW-0805">Transcription regulation</keyword>
<proteinExistence type="predicted"/>
<evidence type="ECO:0000313" key="5">
    <source>
        <dbReference type="EMBL" id="TMR09234.1"/>
    </source>
</evidence>
<name>A0A5S4EZT5_9ACTN</name>
<sequence length="120" mass="13523">METNRLDLVDRLKSVSPRGCGVERTLKVLDGKWTTLIIRELLDGPKRFGELRSALGEPSAKTLTDRLRALENQRILTRTVHAEVPPRVVYELTEQGQSLSGILYAMLVWGEEHPLDAEDS</sequence>
<dbReference type="OrthoDB" id="370168at2"/>
<dbReference type="PANTHER" id="PTHR33204:SF37">
    <property type="entry name" value="HTH-TYPE TRANSCRIPTIONAL REGULATOR YODB"/>
    <property type="match status" value="1"/>
</dbReference>
<keyword evidence="3" id="KW-0804">Transcription</keyword>
<dbReference type="PROSITE" id="PS51118">
    <property type="entry name" value="HTH_HXLR"/>
    <property type="match status" value="1"/>
</dbReference>
<dbReference type="PANTHER" id="PTHR33204">
    <property type="entry name" value="TRANSCRIPTIONAL REGULATOR, MARR FAMILY"/>
    <property type="match status" value="1"/>
</dbReference>
<dbReference type="SUPFAM" id="SSF46785">
    <property type="entry name" value="Winged helix' DNA-binding domain"/>
    <property type="match status" value="1"/>
</dbReference>
<dbReference type="InterPro" id="IPR036388">
    <property type="entry name" value="WH-like_DNA-bd_sf"/>
</dbReference>
<dbReference type="AlphaFoldDB" id="A0A5S4EZT5"/>
<dbReference type="Pfam" id="PF01638">
    <property type="entry name" value="HxlR"/>
    <property type="match status" value="1"/>
</dbReference>
<dbReference type="GO" id="GO:0003677">
    <property type="term" value="F:DNA binding"/>
    <property type="evidence" value="ECO:0007669"/>
    <property type="project" value="UniProtKB-KW"/>
</dbReference>
<feature type="domain" description="HTH hxlR-type" evidence="4">
    <location>
        <begin position="20"/>
        <end position="118"/>
    </location>
</feature>
<evidence type="ECO:0000256" key="2">
    <source>
        <dbReference type="ARBA" id="ARBA00023125"/>
    </source>
</evidence>
<dbReference type="EMBL" id="VCKY01000244">
    <property type="protein sequence ID" value="TMR09234.1"/>
    <property type="molecule type" value="Genomic_DNA"/>
</dbReference>
<evidence type="ECO:0000256" key="3">
    <source>
        <dbReference type="ARBA" id="ARBA00023163"/>
    </source>
</evidence>